<keyword evidence="3" id="KW-0238">DNA-binding</keyword>
<keyword evidence="5" id="KW-0804">Transcription</keyword>
<evidence type="ECO:0000256" key="1">
    <source>
        <dbReference type="ARBA" id="ARBA00009437"/>
    </source>
</evidence>
<dbReference type="FunFam" id="1.10.10.10:FF:000001">
    <property type="entry name" value="LysR family transcriptional regulator"/>
    <property type="match status" value="1"/>
</dbReference>
<dbReference type="InterPro" id="IPR036390">
    <property type="entry name" value="WH_DNA-bd_sf"/>
</dbReference>
<dbReference type="InterPro" id="IPR000847">
    <property type="entry name" value="LysR_HTH_N"/>
</dbReference>
<dbReference type="PANTHER" id="PTHR30293">
    <property type="entry name" value="TRANSCRIPTIONAL REGULATORY PROTEIN NAC-RELATED"/>
    <property type="match status" value="1"/>
</dbReference>
<evidence type="ECO:0000256" key="5">
    <source>
        <dbReference type="ARBA" id="ARBA00023163"/>
    </source>
</evidence>
<dbReference type="Proteomes" id="UP000577891">
    <property type="component" value="Unassembled WGS sequence"/>
</dbReference>
<evidence type="ECO:0000256" key="3">
    <source>
        <dbReference type="ARBA" id="ARBA00023125"/>
    </source>
</evidence>
<evidence type="ECO:0000313" key="7">
    <source>
        <dbReference type="EMBL" id="MBB2171855.1"/>
    </source>
</evidence>
<dbReference type="PROSITE" id="PS50931">
    <property type="entry name" value="HTH_LYSR"/>
    <property type="match status" value="1"/>
</dbReference>
<dbReference type="GO" id="GO:0003700">
    <property type="term" value="F:DNA-binding transcription factor activity"/>
    <property type="evidence" value="ECO:0007669"/>
    <property type="project" value="InterPro"/>
</dbReference>
<keyword evidence="4" id="KW-0010">Activator</keyword>
<feature type="domain" description="HTH lysR-type" evidence="6">
    <location>
        <begin position="1"/>
        <end position="58"/>
    </location>
</feature>
<dbReference type="GO" id="GO:2000142">
    <property type="term" value="P:regulation of DNA-templated transcription initiation"/>
    <property type="evidence" value="ECO:0007669"/>
    <property type="project" value="TreeGrafter"/>
</dbReference>
<comment type="similarity">
    <text evidence="1">Belongs to the LysR transcriptional regulatory family.</text>
</comment>
<evidence type="ECO:0000256" key="2">
    <source>
        <dbReference type="ARBA" id="ARBA00023015"/>
    </source>
</evidence>
<dbReference type="Pfam" id="PF00126">
    <property type="entry name" value="HTH_1"/>
    <property type="match status" value="1"/>
</dbReference>
<dbReference type="InterPro" id="IPR036388">
    <property type="entry name" value="WH-like_DNA-bd_sf"/>
</dbReference>
<proteinExistence type="inferred from homology"/>
<dbReference type="SUPFAM" id="SSF53850">
    <property type="entry name" value="Periplasmic binding protein-like II"/>
    <property type="match status" value="1"/>
</dbReference>
<dbReference type="EMBL" id="JABEQE010000004">
    <property type="protein sequence ID" value="MBB2171855.1"/>
    <property type="molecule type" value="Genomic_DNA"/>
</dbReference>
<dbReference type="GO" id="GO:0003677">
    <property type="term" value="F:DNA binding"/>
    <property type="evidence" value="ECO:0007669"/>
    <property type="project" value="UniProtKB-KW"/>
</dbReference>
<dbReference type="RefSeq" id="WP_182978438.1">
    <property type="nucleotide sequence ID" value="NZ_BAABGB010000013.1"/>
</dbReference>
<keyword evidence="8" id="KW-1185">Reference proteome</keyword>
<evidence type="ECO:0000259" key="6">
    <source>
        <dbReference type="PROSITE" id="PS50931"/>
    </source>
</evidence>
<keyword evidence="2" id="KW-0805">Transcription regulation</keyword>
<dbReference type="InterPro" id="IPR005119">
    <property type="entry name" value="LysR_subst-bd"/>
</dbReference>
<organism evidence="7 8">
    <name type="scientific">Gluconacetobacter asukensis</name>
    <dbReference type="NCBI Taxonomy" id="1017181"/>
    <lineage>
        <taxon>Bacteria</taxon>
        <taxon>Pseudomonadati</taxon>
        <taxon>Pseudomonadota</taxon>
        <taxon>Alphaproteobacteria</taxon>
        <taxon>Acetobacterales</taxon>
        <taxon>Acetobacteraceae</taxon>
        <taxon>Gluconacetobacter</taxon>
    </lineage>
</organism>
<evidence type="ECO:0000256" key="4">
    <source>
        <dbReference type="ARBA" id="ARBA00023159"/>
    </source>
</evidence>
<comment type="caution">
    <text evidence="7">The sequence shown here is derived from an EMBL/GenBank/DDBJ whole genome shotgun (WGS) entry which is preliminary data.</text>
</comment>
<reference evidence="7 8" key="1">
    <citation type="submission" date="2020-04" db="EMBL/GenBank/DDBJ databases">
        <title>Description of novel Gluconacetobacter.</title>
        <authorList>
            <person name="Sombolestani A."/>
        </authorList>
    </citation>
    <scope>NUCLEOTIDE SEQUENCE [LARGE SCALE GENOMIC DNA]</scope>
    <source>
        <strain evidence="7 8">LMG 27724</strain>
    </source>
</reference>
<dbReference type="SUPFAM" id="SSF46785">
    <property type="entry name" value="Winged helix' DNA-binding domain"/>
    <property type="match status" value="1"/>
</dbReference>
<accession>A0A7W4P2L3</accession>
<name>A0A7W4P2L3_9PROT</name>
<protein>
    <submittedName>
        <fullName evidence="7">LysR family transcriptional regulator</fullName>
    </submittedName>
</protein>
<gene>
    <name evidence="7" type="ORF">HLH35_06935</name>
</gene>
<dbReference type="PANTHER" id="PTHR30293:SF0">
    <property type="entry name" value="NITROGEN ASSIMILATION REGULATORY PROTEIN NAC"/>
    <property type="match status" value="1"/>
</dbReference>
<dbReference type="Pfam" id="PF03466">
    <property type="entry name" value="LysR_substrate"/>
    <property type="match status" value="1"/>
</dbReference>
<dbReference type="PRINTS" id="PR00039">
    <property type="entry name" value="HTHLYSR"/>
</dbReference>
<evidence type="ECO:0000313" key="8">
    <source>
        <dbReference type="Proteomes" id="UP000577891"/>
    </source>
</evidence>
<dbReference type="Gene3D" id="3.40.190.290">
    <property type="match status" value="1"/>
</dbReference>
<sequence>MDTRRLAAFIKVVDVGSVTRAASLLHVAQPALSQQMVALEAEFGRALLTRSPRGVTATPAGRILYHHAHVILKQEAEARRGVAHPELLVSGEVSIGLAPFSTATLLSIPLLCRVRENFPGVILHIRDYFGTVLSELVMNGVLQMAVLYGRGPIRGLVFEPIADEEWYVVGAAHFFASQDGPMTLEDVAGADLLLPSRNSFLRNRVEEAWRQAGFIPHVAAEIESLHTLGAALVAGIGISILPLSVASELKQMYAIDFMPIEKPNMVAPLSLCIREDAVSTPASTAVLDALRSEIASLRERCPGLHPHLPRKSV</sequence>
<dbReference type="Gene3D" id="1.10.10.10">
    <property type="entry name" value="Winged helix-like DNA-binding domain superfamily/Winged helix DNA-binding domain"/>
    <property type="match status" value="1"/>
</dbReference>
<dbReference type="AlphaFoldDB" id="A0A7W4P2L3"/>